<gene>
    <name evidence="2" type="ORF">LTR69_008109</name>
</gene>
<protein>
    <submittedName>
        <fullName evidence="2">Uncharacterized protein</fullName>
    </submittedName>
</protein>
<evidence type="ECO:0000313" key="2">
    <source>
        <dbReference type="EMBL" id="KAK5055734.1"/>
    </source>
</evidence>
<dbReference type="Proteomes" id="UP001345691">
    <property type="component" value="Unassembled WGS sequence"/>
</dbReference>
<reference evidence="2 3" key="1">
    <citation type="submission" date="2023-08" db="EMBL/GenBank/DDBJ databases">
        <title>Black Yeasts Isolated from many extreme environments.</title>
        <authorList>
            <person name="Coleine C."/>
            <person name="Stajich J.E."/>
            <person name="Selbmann L."/>
        </authorList>
    </citation>
    <scope>NUCLEOTIDE SEQUENCE [LARGE SCALE GENOMIC DNA]</scope>
    <source>
        <strain evidence="2 3">CCFEE 6328</strain>
    </source>
</reference>
<organism evidence="2 3">
    <name type="scientific">Exophiala sideris</name>
    <dbReference type="NCBI Taxonomy" id="1016849"/>
    <lineage>
        <taxon>Eukaryota</taxon>
        <taxon>Fungi</taxon>
        <taxon>Dikarya</taxon>
        <taxon>Ascomycota</taxon>
        <taxon>Pezizomycotina</taxon>
        <taxon>Eurotiomycetes</taxon>
        <taxon>Chaetothyriomycetidae</taxon>
        <taxon>Chaetothyriales</taxon>
        <taxon>Herpotrichiellaceae</taxon>
        <taxon>Exophiala</taxon>
    </lineage>
</organism>
<feature type="compositionally biased region" description="Acidic residues" evidence="1">
    <location>
        <begin position="218"/>
        <end position="231"/>
    </location>
</feature>
<keyword evidence="3" id="KW-1185">Reference proteome</keyword>
<dbReference type="EMBL" id="JAVRRF010000019">
    <property type="protein sequence ID" value="KAK5055734.1"/>
    <property type="molecule type" value="Genomic_DNA"/>
</dbReference>
<proteinExistence type="predicted"/>
<comment type="caution">
    <text evidence="2">The sequence shown here is derived from an EMBL/GenBank/DDBJ whole genome shotgun (WGS) entry which is preliminary data.</text>
</comment>
<evidence type="ECO:0000313" key="3">
    <source>
        <dbReference type="Proteomes" id="UP001345691"/>
    </source>
</evidence>
<sequence length="502" mass="53831">MENLVLPNDVAQLRHRSQQVISTLPVIPRDLPEMPEIVLEGPRQFEQNIRGVLRHLKKVLKALKRAGAHESLDKVIKWRQAVQKWHDVVQESPETFVEYERTGRMPSPEVTFTPYSSLNAQQQPSTPAHSEASSTLLGSSDDSAPSSNDETEHESHDSSHDPAPPASFEFTFPESGAAPSELYVFSSSEESAHDDELSADLPDAGAREHQQSVSAGQESEDREVPPEEDDVATMTRDEEGVAAEETITAEEGASGEVGAQESVAVKEPQHDIGTSTSSNSSGYTLPQTGIGLSHVFVWMESQESAEEDGLLEETSVDTWAQEALAATEQDVTIEEPVVIDSEASLGNIYEEGAGEWVCDAANNSVDHSAESAVAGSQADFISNEGSAAEDSTLLEDLTSEAEKAEEDSEIMPEGSLDAGELAGGSNTVHTNLTSTFTTAADEQTWNDGGKQTATVPIHFSRMSPTSILVGATAGALMVARFPVVSACMLYAGIAYAKYSLNH</sequence>
<feature type="region of interest" description="Disordered" evidence="1">
    <location>
        <begin position="205"/>
        <end position="238"/>
    </location>
</feature>
<feature type="compositionally biased region" description="Acidic residues" evidence="1">
    <location>
        <begin position="398"/>
        <end position="410"/>
    </location>
</feature>
<feature type="region of interest" description="Disordered" evidence="1">
    <location>
        <begin position="398"/>
        <end position="424"/>
    </location>
</feature>
<evidence type="ECO:0000256" key="1">
    <source>
        <dbReference type="SAM" id="MobiDB-lite"/>
    </source>
</evidence>
<feature type="region of interest" description="Disordered" evidence="1">
    <location>
        <begin position="99"/>
        <end position="173"/>
    </location>
</feature>
<accession>A0ABR0J5L8</accession>
<feature type="compositionally biased region" description="Polar residues" evidence="1">
    <location>
        <begin position="113"/>
        <end position="148"/>
    </location>
</feature>
<name>A0ABR0J5L8_9EURO</name>